<feature type="non-terminal residue" evidence="7">
    <location>
        <position position="1"/>
    </location>
</feature>
<dbReference type="PANTHER" id="PTHR11135">
    <property type="entry name" value="HISTONE ACETYLTRANSFERASE-RELATED"/>
    <property type="match status" value="1"/>
</dbReference>
<keyword evidence="4" id="KW-0408">Iron</keyword>
<evidence type="ECO:0000256" key="1">
    <source>
        <dbReference type="ARBA" id="ARBA00022485"/>
    </source>
</evidence>
<sequence>QYFESYRAKRANKFIAYFQNFTNTYDTIQNLKEKYDSALIDDRIVGLDIATRPDCIDEKVAKLISTYMPKYKVFVELGLQTSNDSTGSLINRGYVSSKFTEAVSILNKYSIPVICHIMVGLPTENTMVSVQETIDGKTYDFRVFKDIIETIKFVN</sequence>
<keyword evidence="2" id="KW-0949">S-adenosyl-L-methionine</keyword>
<evidence type="ECO:0000256" key="3">
    <source>
        <dbReference type="ARBA" id="ARBA00022723"/>
    </source>
</evidence>
<dbReference type="AlphaFoldDB" id="K1TUQ4"/>
<evidence type="ECO:0000256" key="2">
    <source>
        <dbReference type="ARBA" id="ARBA00022691"/>
    </source>
</evidence>
<evidence type="ECO:0000256" key="5">
    <source>
        <dbReference type="ARBA" id="ARBA00023014"/>
    </source>
</evidence>
<name>K1TUQ4_9ZZZZ</name>
<proteinExistence type="predicted"/>
<accession>K1TUQ4</accession>
<dbReference type="GO" id="GO:0051539">
    <property type="term" value="F:4 iron, 4 sulfur cluster binding"/>
    <property type="evidence" value="ECO:0007669"/>
    <property type="project" value="UniProtKB-KW"/>
</dbReference>
<dbReference type="EMBL" id="AJWZ01002811">
    <property type="protein sequence ID" value="EKC69945.1"/>
    <property type="molecule type" value="Genomic_DNA"/>
</dbReference>
<dbReference type="PANTHER" id="PTHR11135:SF1">
    <property type="entry name" value="PROTEIN YHCC"/>
    <property type="match status" value="1"/>
</dbReference>
<organism evidence="7">
    <name type="scientific">human gut metagenome</name>
    <dbReference type="NCBI Taxonomy" id="408170"/>
    <lineage>
        <taxon>unclassified sequences</taxon>
        <taxon>metagenomes</taxon>
        <taxon>organismal metagenomes</taxon>
    </lineage>
</organism>
<reference evidence="7" key="1">
    <citation type="journal article" date="2013" name="Environ. Microbiol.">
        <title>Microbiota from the distal guts of lean and obese adolescents exhibit partial functional redundancy besides clear differences in community structure.</title>
        <authorList>
            <person name="Ferrer M."/>
            <person name="Ruiz A."/>
            <person name="Lanza F."/>
            <person name="Haange S.B."/>
            <person name="Oberbach A."/>
            <person name="Till H."/>
            <person name="Bargiela R."/>
            <person name="Campoy C."/>
            <person name="Segura M.T."/>
            <person name="Richter M."/>
            <person name="von Bergen M."/>
            <person name="Seifert J."/>
            <person name="Suarez A."/>
        </authorList>
    </citation>
    <scope>NUCLEOTIDE SEQUENCE</scope>
</reference>
<dbReference type="InterPro" id="IPR039661">
    <property type="entry name" value="ELP3"/>
</dbReference>
<comment type="caution">
    <text evidence="7">The sequence shown here is derived from an EMBL/GenBank/DDBJ whole genome shotgun (WGS) entry which is preliminary data.</text>
</comment>
<dbReference type="InterPro" id="IPR007197">
    <property type="entry name" value="rSAM"/>
</dbReference>
<evidence type="ECO:0000256" key="4">
    <source>
        <dbReference type="ARBA" id="ARBA00023004"/>
    </source>
</evidence>
<keyword evidence="5" id="KW-0411">Iron-sulfur</keyword>
<evidence type="ECO:0000313" key="7">
    <source>
        <dbReference type="EMBL" id="EKC69945.1"/>
    </source>
</evidence>
<evidence type="ECO:0000259" key="6">
    <source>
        <dbReference type="Pfam" id="PF04055"/>
    </source>
</evidence>
<dbReference type="SUPFAM" id="SSF102114">
    <property type="entry name" value="Radical SAM enzymes"/>
    <property type="match status" value="1"/>
</dbReference>
<dbReference type="Gene3D" id="3.80.30.20">
    <property type="entry name" value="tm_1862 like domain"/>
    <property type="match status" value="1"/>
</dbReference>
<feature type="domain" description="Radical SAM core" evidence="6">
    <location>
        <begin position="30"/>
        <end position="125"/>
    </location>
</feature>
<keyword evidence="1" id="KW-0004">4Fe-4S</keyword>
<dbReference type="GO" id="GO:0046872">
    <property type="term" value="F:metal ion binding"/>
    <property type="evidence" value="ECO:0007669"/>
    <property type="project" value="UniProtKB-KW"/>
</dbReference>
<dbReference type="Pfam" id="PF04055">
    <property type="entry name" value="Radical_SAM"/>
    <property type="match status" value="1"/>
</dbReference>
<gene>
    <name evidence="7" type="ORF">OBE_04138</name>
</gene>
<protein>
    <submittedName>
        <fullName evidence="7">Radical SAM protein, family</fullName>
    </submittedName>
</protein>
<keyword evidence="3" id="KW-0479">Metal-binding</keyword>
<dbReference type="GO" id="GO:0003824">
    <property type="term" value="F:catalytic activity"/>
    <property type="evidence" value="ECO:0007669"/>
    <property type="project" value="InterPro"/>
</dbReference>
<dbReference type="InterPro" id="IPR023404">
    <property type="entry name" value="rSAM_horseshoe"/>
</dbReference>
<dbReference type="InterPro" id="IPR058240">
    <property type="entry name" value="rSAM_sf"/>
</dbReference>